<name>A0ABR4CWU6_9HELO</name>
<keyword evidence="3" id="KW-1185">Reference proteome</keyword>
<evidence type="ECO:0000313" key="2">
    <source>
        <dbReference type="EMBL" id="KAL2073636.1"/>
    </source>
</evidence>
<keyword evidence="1" id="KW-0732">Signal</keyword>
<evidence type="ECO:0000256" key="1">
    <source>
        <dbReference type="SAM" id="SignalP"/>
    </source>
</evidence>
<gene>
    <name evidence="2" type="ORF">VTL71DRAFT_10962</name>
</gene>
<sequence>MKIHFMTTIFFLSTIATVTVGISNVNQFYVNPYPPLLTILESQVSFANETLWIGFTKYKRYSEPFCPIAGYSISFTSWHSTPTGWQNMYIFANKTALVEFTTAHGHSVPPGASTVGFGFDNHGNWTYQGKNNFVACQTKEQVEAGPYEGYQIWWKGAGSVRGINCSKPISLKRNLRNGSCGSNY</sequence>
<comment type="caution">
    <text evidence="2">The sequence shown here is derived from an EMBL/GenBank/DDBJ whole genome shotgun (WGS) entry which is preliminary data.</text>
</comment>
<accession>A0ABR4CWU6</accession>
<dbReference type="EMBL" id="JAZHXI010000003">
    <property type="protein sequence ID" value="KAL2073636.1"/>
    <property type="molecule type" value="Genomic_DNA"/>
</dbReference>
<reference evidence="2 3" key="1">
    <citation type="journal article" date="2024" name="Commun. Biol.">
        <title>Comparative genomic analysis of thermophilic fungi reveals convergent evolutionary adaptations and gene losses.</title>
        <authorList>
            <person name="Steindorff A.S."/>
            <person name="Aguilar-Pontes M.V."/>
            <person name="Robinson A.J."/>
            <person name="Andreopoulos B."/>
            <person name="LaButti K."/>
            <person name="Kuo A."/>
            <person name="Mondo S."/>
            <person name="Riley R."/>
            <person name="Otillar R."/>
            <person name="Haridas S."/>
            <person name="Lipzen A."/>
            <person name="Grimwood J."/>
            <person name="Schmutz J."/>
            <person name="Clum A."/>
            <person name="Reid I.D."/>
            <person name="Moisan M.C."/>
            <person name="Butler G."/>
            <person name="Nguyen T.T.M."/>
            <person name="Dewar K."/>
            <person name="Conant G."/>
            <person name="Drula E."/>
            <person name="Henrissat B."/>
            <person name="Hansel C."/>
            <person name="Singer S."/>
            <person name="Hutchinson M.I."/>
            <person name="de Vries R.P."/>
            <person name="Natvig D.O."/>
            <person name="Powell A.J."/>
            <person name="Tsang A."/>
            <person name="Grigoriev I.V."/>
        </authorList>
    </citation>
    <scope>NUCLEOTIDE SEQUENCE [LARGE SCALE GENOMIC DNA]</scope>
    <source>
        <strain evidence="2 3">CBS 494.80</strain>
    </source>
</reference>
<feature type="signal peptide" evidence="1">
    <location>
        <begin position="1"/>
        <end position="21"/>
    </location>
</feature>
<dbReference type="Proteomes" id="UP001595075">
    <property type="component" value="Unassembled WGS sequence"/>
</dbReference>
<proteinExistence type="predicted"/>
<protein>
    <submittedName>
        <fullName evidence="2">Uncharacterized protein</fullName>
    </submittedName>
</protein>
<feature type="chain" id="PRO_5045477796" evidence="1">
    <location>
        <begin position="22"/>
        <end position="184"/>
    </location>
</feature>
<evidence type="ECO:0000313" key="3">
    <source>
        <dbReference type="Proteomes" id="UP001595075"/>
    </source>
</evidence>
<organism evidence="2 3">
    <name type="scientific">Oculimacula yallundae</name>
    <dbReference type="NCBI Taxonomy" id="86028"/>
    <lineage>
        <taxon>Eukaryota</taxon>
        <taxon>Fungi</taxon>
        <taxon>Dikarya</taxon>
        <taxon>Ascomycota</taxon>
        <taxon>Pezizomycotina</taxon>
        <taxon>Leotiomycetes</taxon>
        <taxon>Helotiales</taxon>
        <taxon>Ploettnerulaceae</taxon>
        <taxon>Oculimacula</taxon>
    </lineage>
</organism>